<sequence length="334" mass="39050">MYDIQLKLSLSGSTVLIAGSSVLKGINPSKLKEYIDVHVHRGANVLDLYDDIKSVDLNSYNTMIIYVRGNDASSNKNLQQCVDIYQEMIYYVRSQNCRAIVSGLLPRLDCDVTEYDRILIQMCQHNGVKFISNYESLVYKDYNIAKSFYHIDGIHHNRYGTTKLLTNVNKMIKVFKGKPLQHHLYQHKNNRFQSSGSPNYTNNFRRSPLKPRYQSRCTMNTRDRRNFNHSGINQNNVKDRFDFNINNLDSRGNNNELNRQSVNRAPFFDLHIPNSVRKSDYIKRQDLACSKFSNRYIISNLLCYKCSSIQCTGYTKYININWEKSQKRKKKESK</sequence>
<dbReference type="SUPFAM" id="SSF52266">
    <property type="entry name" value="SGNH hydrolase"/>
    <property type="match status" value="1"/>
</dbReference>
<dbReference type="Gene3D" id="3.40.50.12690">
    <property type="match status" value="1"/>
</dbReference>
<dbReference type="Gene3D" id="3.40.50.12700">
    <property type="match status" value="1"/>
</dbReference>
<dbReference type="AlphaFoldDB" id="A0A6J8DS60"/>
<dbReference type="Proteomes" id="UP000507470">
    <property type="component" value="Unassembled WGS sequence"/>
</dbReference>
<dbReference type="EMBL" id="CACVKT020007797">
    <property type="protein sequence ID" value="CAC5410785.1"/>
    <property type="molecule type" value="Genomic_DNA"/>
</dbReference>
<protein>
    <submittedName>
        <fullName evidence="1">Uncharacterized protein</fullName>
    </submittedName>
</protein>
<proteinExistence type="predicted"/>
<accession>A0A6J8DS60</accession>
<reference evidence="1 2" key="1">
    <citation type="submission" date="2020-06" db="EMBL/GenBank/DDBJ databases">
        <authorList>
            <person name="Li R."/>
            <person name="Bekaert M."/>
        </authorList>
    </citation>
    <scope>NUCLEOTIDE SEQUENCE [LARGE SCALE GENOMIC DNA]</scope>
    <source>
        <strain evidence="2">wild</strain>
    </source>
</reference>
<evidence type="ECO:0000313" key="1">
    <source>
        <dbReference type="EMBL" id="CAC5410785.1"/>
    </source>
</evidence>
<gene>
    <name evidence="1" type="ORF">MCOR_43947</name>
</gene>
<keyword evidence="2" id="KW-1185">Reference proteome</keyword>
<organism evidence="1 2">
    <name type="scientific">Mytilus coruscus</name>
    <name type="common">Sea mussel</name>
    <dbReference type="NCBI Taxonomy" id="42192"/>
    <lineage>
        <taxon>Eukaryota</taxon>
        <taxon>Metazoa</taxon>
        <taxon>Spiralia</taxon>
        <taxon>Lophotrochozoa</taxon>
        <taxon>Mollusca</taxon>
        <taxon>Bivalvia</taxon>
        <taxon>Autobranchia</taxon>
        <taxon>Pteriomorphia</taxon>
        <taxon>Mytilida</taxon>
        <taxon>Mytiloidea</taxon>
        <taxon>Mytilidae</taxon>
        <taxon>Mytilinae</taxon>
        <taxon>Mytilus</taxon>
    </lineage>
</organism>
<name>A0A6J8DS60_MYTCO</name>
<evidence type="ECO:0000313" key="2">
    <source>
        <dbReference type="Proteomes" id="UP000507470"/>
    </source>
</evidence>